<reference evidence="4" key="1">
    <citation type="submission" date="2016-10" db="EMBL/GenBank/DDBJ databases">
        <authorList>
            <person name="Varghese N."/>
            <person name="Submissions S."/>
        </authorList>
    </citation>
    <scope>NUCLEOTIDE SEQUENCE [LARGE SCALE GENOMIC DNA]</scope>
    <source>
        <strain evidence="4">DSM 28463</strain>
    </source>
</reference>
<keyword evidence="4" id="KW-1185">Reference proteome</keyword>
<dbReference type="EMBL" id="FOVP01000062">
    <property type="protein sequence ID" value="SFO44410.1"/>
    <property type="molecule type" value="Genomic_DNA"/>
</dbReference>
<dbReference type="OrthoDB" id="9795032at2"/>
<protein>
    <submittedName>
        <fullName evidence="3">Ferritin-like</fullName>
    </submittedName>
</protein>
<evidence type="ECO:0000256" key="1">
    <source>
        <dbReference type="SAM" id="MobiDB-lite"/>
    </source>
</evidence>
<dbReference type="InterPro" id="IPR012347">
    <property type="entry name" value="Ferritin-like"/>
</dbReference>
<dbReference type="PROSITE" id="PS51318">
    <property type="entry name" value="TAT"/>
    <property type="match status" value="1"/>
</dbReference>
<dbReference type="InterPro" id="IPR026820">
    <property type="entry name" value="VioB/RebD_dom"/>
</dbReference>
<feature type="region of interest" description="Disordered" evidence="1">
    <location>
        <begin position="1"/>
        <end position="20"/>
    </location>
</feature>
<dbReference type="Gene3D" id="1.20.1260.10">
    <property type="match status" value="1"/>
</dbReference>
<feature type="region of interest" description="Disordered" evidence="1">
    <location>
        <begin position="51"/>
        <end position="77"/>
    </location>
</feature>
<dbReference type="STRING" id="1005928.SAMN04487859_1622"/>
<proteinExistence type="predicted"/>
<feature type="domain" description="Iminophenyl-pyruvate dimer synthase" evidence="2">
    <location>
        <begin position="101"/>
        <end position="255"/>
    </location>
</feature>
<gene>
    <name evidence="3" type="ORF">SAMN04487859_1622</name>
</gene>
<sequence length="449" mass="50301">MNKEFSSLFHPRRKARATDSVADRDRRAFLKLSMAQGIAAPVAIAMFQNPAQAEESKPAPPPASVRKGTLRNTKTDTPNLHASGAIVRDFVDPYLELLRLLREAAEIEHALMLQYLFCAFSLREPYRDLAGYGSATADNMIGVAIQEMQHLAAVNRLLVALGSCPHLDRQDFPYEPDIYPFTFELERLSKSALAKYVYVEAPSEVFDVSLAETDEDKAFINNVIGEHHGIRKPNHIGSLYRSILDMLAEVASRSDSPITSDEVAEWREELIRIMDEGEDDHFNFFRATFEAKHEAFGGKTNAWDLPPTHADYPSYNIPTNPTAYIGHPNQIESIEALLPSWLGNLHYWIALSTLDLGYRTQDHDAVELAMAQMMSAIWPIAEELPQHNSGMPFDPLSMGYALGAGPTQSKRIITNFAQEALNFSTTIQHRLPDRYDTGATEELISHLTN</sequence>
<dbReference type="InterPro" id="IPR006311">
    <property type="entry name" value="TAT_signal"/>
</dbReference>
<dbReference type="RefSeq" id="WP_092842499.1">
    <property type="nucleotide sequence ID" value="NZ_FOVP01000062.1"/>
</dbReference>
<dbReference type="Pfam" id="PF12902">
    <property type="entry name" value="Ferritin-like"/>
    <property type="match status" value="1"/>
</dbReference>
<accession>A0A1I5H8J7</accession>
<organism evidence="3 4">
    <name type="scientific">Roseovarius lutimaris</name>
    <dbReference type="NCBI Taxonomy" id="1005928"/>
    <lineage>
        <taxon>Bacteria</taxon>
        <taxon>Pseudomonadati</taxon>
        <taxon>Pseudomonadota</taxon>
        <taxon>Alphaproteobacteria</taxon>
        <taxon>Rhodobacterales</taxon>
        <taxon>Roseobacteraceae</taxon>
        <taxon>Roseovarius</taxon>
    </lineage>
</organism>
<name>A0A1I5H8J7_9RHOB</name>
<dbReference type="Proteomes" id="UP000198599">
    <property type="component" value="Unassembled WGS sequence"/>
</dbReference>
<dbReference type="AlphaFoldDB" id="A0A1I5H8J7"/>
<evidence type="ECO:0000313" key="3">
    <source>
        <dbReference type="EMBL" id="SFO44410.1"/>
    </source>
</evidence>
<evidence type="ECO:0000313" key="4">
    <source>
        <dbReference type="Proteomes" id="UP000198599"/>
    </source>
</evidence>
<evidence type="ECO:0000259" key="2">
    <source>
        <dbReference type="Pfam" id="PF12902"/>
    </source>
</evidence>